<name>A0A657LLJ1_9HYPH</name>
<keyword evidence="1" id="KW-0812">Transmembrane</keyword>
<feature type="transmembrane region" description="Helical" evidence="1">
    <location>
        <begin position="281"/>
        <end position="300"/>
    </location>
</feature>
<keyword evidence="4" id="KW-1185">Reference proteome</keyword>
<keyword evidence="1" id="KW-1133">Transmembrane helix</keyword>
<proteinExistence type="predicted"/>
<dbReference type="Pfam" id="PF09925">
    <property type="entry name" value="DUF2157"/>
    <property type="match status" value="1"/>
</dbReference>
<reference evidence="3 4" key="1">
    <citation type="submission" date="2016-02" db="EMBL/GenBank/DDBJ databases">
        <title>Genome sequencing of a beta-galactosidase producing bacteria Rhizobium sp. 59.</title>
        <authorList>
            <person name="Wang D."/>
            <person name="Kot W."/>
            <person name="Qin Y."/>
            <person name="Hansen L."/>
            <person name="Naqvi K."/>
            <person name="Rensing C."/>
        </authorList>
    </citation>
    <scope>NUCLEOTIDE SEQUENCE [LARGE SCALE GENOMIC DNA]</scope>
    <source>
        <strain evidence="3 4">59</strain>
    </source>
</reference>
<feature type="domain" description="DUF2157" evidence="2">
    <location>
        <begin position="12"/>
        <end position="150"/>
    </location>
</feature>
<dbReference type="EMBL" id="LSRP01000151">
    <property type="protein sequence ID" value="OJF90041.1"/>
    <property type="molecule type" value="Genomic_DNA"/>
</dbReference>
<feature type="transmembrane region" description="Helical" evidence="1">
    <location>
        <begin position="178"/>
        <end position="196"/>
    </location>
</feature>
<feature type="transmembrane region" description="Helical" evidence="1">
    <location>
        <begin position="127"/>
        <end position="145"/>
    </location>
</feature>
<comment type="caution">
    <text evidence="3">The sequence shown here is derived from an EMBL/GenBank/DDBJ whole genome shotgun (WGS) entry which is preliminary data.</text>
</comment>
<protein>
    <recommendedName>
        <fullName evidence="2">DUF2157 domain-containing protein</fullName>
    </recommendedName>
</protein>
<evidence type="ECO:0000256" key="1">
    <source>
        <dbReference type="SAM" id="Phobius"/>
    </source>
</evidence>
<feature type="transmembrane region" description="Helical" evidence="1">
    <location>
        <begin position="331"/>
        <end position="353"/>
    </location>
</feature>
<keyword evidence="1" id="KW-0472">Membrane</keyword>
<dbReference type="Proteomes" id="UP000182661">
    <property type="component" value="Unassembled WGS sequence"/>
</dbReference>
<accession>A0A657LLJ1</accession>
<feature type="transmembrane region" description="Helical" evidence="1">
    <location>
        <begin position="203"/>
        <end position="218"/>
    </location>
</feature>
<evidence type="ECO:0000259" key="2">
    <source>
        <dbReference type="Pfam" id="PF09925"/>
    </source>
</evidence>
<dbReference type="AlphaFoldDB" id="A0A657LLJ1"/>
<organism evidence="3 4">
    <name type="scientific">Pararhizobium antarcticum</name>
    <dbReference type="NCBI Taxonomy" id="1798805"/>
    <lineage>
        <taxon>Bacteria</taxon>
        <taxon>Pseudomonadati</taxon>
        <taxon>Pseudomonadota</taxon>
        <taxon>Alphaproteobacteria</taxon>
        <taxon>Hyphomicrobiales</taxon>
        <taxon>Rhizobiaceae</taxon>
        <taxon>Rhizobium/Agrobacterium group</taxon>
        <taxon>Pararhizobium</taxon>
    </lineage>
</organism>
<evidence type="ECO:0000313" key="4">
    <source>
        <dbReference type="Proteomes" id="UP000182661"/>
    </source>
</evidence>
<gene>
    <name evidence="3" type="ORF">AX760_08365</name>
</gene>
<feature type="transmembrane region" description="Helical" evidence="1">
    <location>
        <begin position="254"/>
        <end position="275"/>
    </location>
</feature>
<evidence type="ECO:0000313" key="3">
    <source>
        <dbReference type="EMBL" id="OJF90041.1"/>
    </source>
</evidence>
<dbReference type="RefSeq" id="WP_071835872.1">
    <property type="nucleotide sequence ID" value="NZ_LSRP01000151.1"/>
</dbReference>
<dbReference type="OrthoDB" id="7353197at2"/>
<feature type="transmembrane region" description="Helical" evidence="1">
    <location>
        <begin position="70"/>
        <end position="91"/>
    </location>
</feature>
<dbReference type="InterPro" id="IPR018677">
    <property type="entry name" value="DUF2157"/>
</dbReference>
<feature type="transmembrane region" description="Helical" evidence="1">
    <location>
        <begin position="224"/>
        <end position="242"/>
    </location>
</feature>
<feature type="transmembrane region" description="Helical" evidence="1">
    <location>
        <begin position="98"/>
        <end position="121"/>
    </location>
</feature>
<feature type="transmembrane region" description="Helical" evidence="1">
    <location>
        <begin position="43"/>
        <end position="64"/>
    </location>
</feature>
<sequence length="368" mass="38759">MYRGRIERDLSLWVSKGLLSAPAAEAMLAEYDGRESSFSVGRVLLTLAAILLSAAVLLLVAANWEALPRIARVVGIVTLIWTFYLSAALCLGRGLNGLGAALLVMGTLTFGGAIALVGQMYHLSGDAVDAMLVWFAAACVATIVFRSGALTVVSGFLSWAVFGVLVRENGISLEGNGIIYLLPLLCIAVIALVRYTGTSRARHLAYLLMLAWLGWVYLEITEPWLAGIYFAVGFVCFLASSLPSSPLFRFAREAGASPAFYAFLLAIIGLVALHIEMDGLGPDIAISAVTLAVSLAGIGIAGRMNGAVRYLGYAVFAGETLYLASETLGSILGTSGFFLISGVVVAAIAWIVIRLEKRLSGKPATGGI</sequence>